<sequence length="116" mass="13283">MRGLPQGPPVDVFAFGIVLYELAAEALPYLRPRDTPLHQPQQEHQQHIDRTNVWLPPPGDICAAVLRGERPDERLILPMCPPVLRNLMRRCWAEDPWERPTFAEVVEELKAALQTS</sequence>
<dbReference type="GO" id="GO:0004674">
    <property type="term" value="F:protein serine/threonine kinase activity"/>
    <property type="evidence" value="ECO:0007669"/>
    <property type="project" value="TreeGrafter"/>
</dbReference>
<evidence type="ECO:0000259" key="1">
    <source>
        <dbReference type="PROSITE" id="PS50011"/>
    </source>
</evidence>
<dbReference type="InterPro" id="IPR000719">
    <property type="entry name" value="Prot_kinase_dom"/>
</dbReference>
<name>U6LZX8_EIMMA</name>
<dbReference type="InterPro" id="IPR051681">
    <property type="entry name" value="Ser/Thr_Kinases-Pseudokinases"/>
</dbReference>
<dbReference type="EMBL" id="HG718928">
    <property type="protein sequence ID" value="CDJ56403.1"/>
    <property type="molecule type" value="Genomic_DNA"/>
</dbReference>
<reference evidence="2" key="1">
    <citation type="submission" date="2013-10" db="EMBL/GenBank/DDBJ databases">
        <title>Genomic analysis of the causative agents of coccidiosis in chickens.</title>
        <authorList>
            <person name="Reid A.J."/>
            <person name="Blake D."/>
            <person name="Billington K."/>
            <person name="Browne H."/>
            <person name="Dunn M."/>
            <person name="Hung S."/>
            <person name="Kawahara F."/>
            <person name="Miranda-Saavedra D."/>
            <person name="Mourier T."/>
            <person name="Nagra H."/>
            <person name="Otto T.D."/>
            <person name="Rawlings N."/>
            <person name="Sanchez A."/>
            <person name="Sanders M."/>
            <person name="Subramaniam C."/>
            <person name="Tay Y."/>
            <person name="Dear P."/>
            <person name="Doerig C."/>
            <person name="Gruber A."/>
            <person name="Parkinson J."/>
            <person name="Shirley M."/>
            <person name="Wan K.L."/>
            <person name="Berriman M."/>
            <person name="Tomley F."/>
            <person name="Pain A."/>
        </authorList>
    </citation>
    <scope>NUCLEOTIDE SEQUENCE [LARGE SCALE GENOMIC DNA]</scope>
    <source>
        <strain evidence="2">Weybridge</strain>
    </source>
</reference>
<evidence type="ECO:0000313" key="3">
    <source>
        <dbReference type="Proteomes" id="UP000030763"/>
    </source>
</evidence>
<evidence type="ECO:0000313" key="2">
    <source>
        <dbReference type="EMBL" id="CDJ56403.1"/>
    </source>
</evidence>
<dbReference type="Proteomes" id="UP000030763">
    <property type="component" value="Unassembled WGS sequence"/>
</dbReference>
<feature type="domain" description="Protein kinase" evidence="1">
    <location>
        <begin position="1"/>
        <end position="113"/>
    </location>
</feature>
<dbReference type="OrthoDB" id="347483at2759"/>
<dbReference type="GeneID" id="25335814"/>
<dbReference type="SUPFAM" id="SSF56112">
    <property type="entry name" value="Protein kinase-like (PK-like)"/>
    <property type="match status" value="1"/>
</dbReference>
<dbReference type="InterPro" id="IPR011009">
    <property type="entry name" value="Kinase-like_dom_sf"/>
</dbReference>
<protein>
    <recommendedName>
        <fullName evidence="1">Protein kinase domain-containing protein</fullName>
    </recommendedName>
</protein>
<dbReference type="Pfam" id="PF07714">
    <property type="entry name" value="PK_Tyr_Ser-Thr"/>
    <property type="match status" value="1"/>
</dbReference>
<dbReference type="VEuPathDB" id="ToxoDB:EMWEY_00018280"/>
<proteinExistence type="predicted"/>
<accession>U6LZX8</accession>
<keyword evidence="3" id="KW-1185">Reference proteome</keyword>
<dbReference type="PANTHER" id="PTHR44329">
    <property type="entry name" value="SERINE/THREONINE-PROTEIN KINASE TNNI3K-RELATED"/>
    <property type="match status" value="1"/>
</dbReference>
<dbReference type="Gene3D" id="1.10.510.10">
    <property type="entry name" value="Transferase(Phosphotransferase) domain 1"/>
    <property type="match status" value="1"/>
</dbReference>
<dbReference type="RefSeq" id="XP_013333054.1">
    <property type="nucleotide sequence ID" value="XM_013477600.1"/>
</dbReference>
<reference evidence="2" key="2">
    <citation type="submission" date="2013-10" db="EMBL/GenBank/DDBJ databases">
        <authorList>
            <person name="Aslett M."/>
        </authorList>
    </citation>
    <scope>NUCLEOTIDE SEQUENCE [LARGE SCALE GENOMIC DNA]</scope>
    <source>
        <strain evidence="2">Weybridge</strain>
    </source>
</reference>
<dbReference type="GO" id="GO:0005524">
    <property type="term" value="F:ATP binding"/>
    <property type="evidence" value="ECO:0007669"/>
    <property type="project" value="InterPro"/>
</dbReference>
<gene>
    <name evidence="2" type="ORF">EMWEY_00018280</name>
</gene>
<dbReference type="InterPro" id="IPR001245">
    <property type="entry name" value="Ser-Thr/Tyr_kinase_cat_dom"/>
</dbReference>
<organism evidence="2 3">
    <name type="scientific">Eimeria maxima</name>
    <name type="common">Coccidian parasite</name>
    <dbReference type="NCBI Taxonomy" id="5804"/>
    <lineage>
        <taxon>Eukaryota</taxon>
        <taxon>Sar</taxon>
        <taxon>Alveolata</taxon>
        <taxon>Apicomplexa</taxon>
        <taxon>Conoidasida</taxon>
        <taxon>Coccidia</taxon>
        <taxon>Eucoccidiorida</taxon>
        <taxon>Eimeriorina</taxon>
        <taxon>Eimeriidae</taxon>
        <taxon>Eimeria</taxon>
    </lineage>
</organism>
<dbReference type="AlphaFoldDB" id="U6LZX8"/>
<dbReference type="PROSITE" id="PS50011">
    <property type="entry name" value="PROTEIN_KINASE_DOM"/>
    <property type="match status" value="1"/>
</dbReference>